<proteinExistence type="inferred from homology"/>
<dbReference type="SUPFAM" id="SSF55469">
    <property type="entry name" value="FMN-dependent nitroreductase-like"/>
    <property type="match status" value="1"/>
</dbReference>
<organism evidence="4 6">
    <name type="scientific">Anaerobacillus isosaccharinicus</name>
    <dbReference type="NCBI Taxonomy" id="1532552"/>
    <lineage>
        <taxon>Bacteria</taxon>
        <taxon>Bacillati</taxon>
        <taxon>Bacillota</taxon>
        <taxon>Bacilli</taxon>
        <taxon>Bacillales</taxon>
        <taxon>Bacillaceae</taxon>
        <taxon>Anaerobacillus</taxon>
    </lineage>
</organism>
<evidence type="ECO:0000256" key="1">
    <source>
        <dbReference type="ARBA" id="ARBA00007118"/>
    </source>
</evidence>
<dbReference type="Gene3D" id="3.40.109.30">
    <property type="entry name" value="putative nitroreductase (tm1586), domain 2"/>
    <property type="match status" value="1"/>
</dbReference>
<reference evidence="5 6" key="2">
    <citation type="journal article" date="2017" name="Genome Announc.">
        <title>Draft Genome Sequences of Four Alkaliphilic Bacteria Belonging to the Anaerobacillus Genus.</title>
        <authorList>
            <person name="Bassil N.M."/>
            <person name="Lloyd J.R."/>
        </authorList>
    </citation>
    <scope>NUCLEOTIDE SEQUENCE [LARGE SCALE GENOMIC DNA]</scope>
    <source>
        <strain evidence="5 6">NB2006</strain>
    </source>
</reference>
<dbReference type="PANTHER" id="PTHR43673">
    <property type="entry name" value="NAD(P)H NITROREDUCTASE YDGI-RELATED"/>
    <property type="match status" value="1"/>
</dbReference>
<protein>
    <submittedName>
        <fullName evidence="4 5">Nitroreductase</fullName>
    </submittedName>
</protein>
<evidence type="ECO:0000313" key="4">
    <source>
        <dbReference type="EMBL" id="OIJ12177.1"/>
    </source>
</evidence>
<reference evidence="4 6" key="1">
    <citation type="submission" date="2016-10" db="EMBL/GenBank/DDBJ databases">
        <title>Draft genome sequences of four alkaliphilic bacteria belonging to the Anaerobacillus genus.</title>
        <authorList>
            <person name="Bassil N.M."/>
            <person name="Lloyd J.R."/>
        </authorList>
    </citation>
    <scope>NUCLEOTIDE SEQUENCE [LARGE SCALE GENOMIC DNA]</scope>
    <source>
        <strain evidence="4 6">NB2006</strain>
    </source>
</reference>
<feature type="domain" description="Putative nitroreductase TM1586" evidence="3">
    <location>
        <begin position="5"/>
        <end position="251"/>
    </location>
</feature>
<reference evidence="5" key="4">
    <citation type="submission" date="2020-10" db="EMBL/GenBank/DDBJ databases">
        <authorList>
            <person name="Bassil N.M."/>
            <person name="Lloyd J.R."/>
        </authorList>
    </citation>
    <scope>NUCLEOTIDE SEQUENCE</scope>
    <source>
        <strain evidence="5">NB2006</strain>
    </source>
</reference>
<reference evidence="5 6" key="3">
    <citation type="journal article" date="2019" name="Int. J. Syst. Evol. Microbiol.">
        <title>Anaerobacillus isosaccharinicus sp. nov., an alkaliphilic bacterium which degrades isosaccharinic acid.</title>
        <authorList>
            <person name="Bassil N.M."/>
            <person name="Lloyd J.R."/>
        </authorList>
    </citation>
    <scope>NUCLEOTIDE SEQUENCE [LARGE SCALE GENOMIC DNA]</scope>
    <source>
        <strain evidence="5 6">NB2006</strain>
    </source>
</reference>
<dbReference type="EMBL" id="CP063356">
    <property type="protein sequence ID" value="QOY35584.1"/>
    <property type="molecule type" value="Genomic_DNA"/>
</dbReference>
<sequence>MENSMIEMIKERKSIRTYETKEITDNHLKQIHDYINLDENLVGPLERKARFEVIQIKNNVTDKGIKLGTYGFIKNHQGYIVGIMENTKMSLVEFGYIFEKLILFATKLGIGTCWIGGTFSRNSFAKEINLKDSDFIPCITPIGYAKEKQRLFDKTLRYVTKADNKKSWHELFFKGNFETELTKEEAGDYAIPFEMVRLGPSASNKQPWRIVFCEENNEYHFYLAHTPNYNKLGFDMQLIDIGIAMCHFEFACKETNLDGRWSISDPVLELPNEHTEYIITWGAN</sequence>
<evidence type="ECO:0000313" key="5">
    <source>
        <dbReference type="EMBL" id="QOY35584.1"/>
    </source>
</evidence>
<dbReference type="OrthoDB" id="9814075at2"/>
<keyword evidence="6" id="KW-1185">Reference proteome</keyword>
<evidence type="ECO:0000313" key="6">
    <source>
        <dbReference type="Proteomes" id="UP000180175"/>
    </source>
</evidence>
<dbReference type="EMBL" id="LQXD01000129">
    <property type="protein sequence ID" value="OIJ12177.1"/>
    <property type="molecule type" value="Genomic_DNA"/>
</dbReference>
<evidence type="ECO:0000259" key="3">
    <source>
        <dbReference type="Pfam" id="PF14512"/>
    </source>
</evidence>
<dbReference type="KEGG" id="aia:AWH56_023395"/>
<dbReference type="PANTHER" id="PTHR43673:SF10">
    <property type="entry name" value="NADH DEHYDROGENASE_NAD(P)H NITROREDUCTASE XCC3605-RELATED"/>
    <property type="match status" value="1"/>
</dbReference>
<dbReference type="InterPro" id="IPR029478">
    <property type="entry name" value="TM1586_NiRdase"/>
</dbReference>
<dbReference type="RefSeq" id="WP_071317754.1">
    <property type="nucleotide sequence ID" value="NZ_CP063356.2"/>
</dbReference>
<dbReference type="Proteomes" id="UP000180175">
    <property type="component" value="Chromosome"/>
</dbReference>
<dbReference type="AlphaFoldDB" id="A0A1S2LKH3"/>
<gene>
    <name evidence="5" type="ORF">AWH56_023395</name>
    <name evidence="4" type="ORF">AWH56_14495</name>
</gene>
<evidence type="ECO:0000256" key="2">
    <source>
        <dbReference type="ARBA" id="ARBA00023002"/>
    </source>
</evidence>
<dbReference type="GO" id="GO:0016491">
    <property type="term" value="F:oxidoreductase activity"/>
    <property type="evidence" value="ECO:0007669"/>
    <property type="project" value="UniProtKB-KW"/>
</dbReference>
<comment type="similarity">
    <text evidence="1">Belongs to the nitroreductase family.</text>
</comment>
<dbReference type="Gene3D" id="3.40.109.10">
    <property type="entry name" value="NADH Oxidase"/>
    <property type="match status" value="1"/>
</dbReference>
<dbReference type="Pfam" id="PF14512">
    <property type="entry name" value="TM1586_NiRdase"/>
    <property type="match status" value="1"/>
</dbReference>
<dbReference type="InterPro" id="IPR000415">
    <property type="entry name" value="Nitroreductase-like"/>
</dbReference>
<name>A0A1S2LKH3_9BACI</name>
<accession>A0A1S2LKH3</accession>
<keyword evidence="2" id="KW-0560">Oxidoreductase</keyword>